<organism evidence="1 2">
    <name type="scientific">Rhizobium phaseoli</name>
    <dbReference type="NCBI Taxonomy" id="396"/>
    <lineage>
        <taxon>Bacteria</taxon>
        <taxon>Pseudomonadati</taxon>
        <taxon>Pseudomonadota</taxon>
        <taxon>Alphaproteobacteria</taxon>
        <taxon>Hyphomicrobiales</taxon>
        <taxon>Rhizobiaceae</taxon>
        <taxon>Rhizobium/Agrobacterium group</taxon>
        <taxon>Rhizobium</taxon>
    </lineage>
</organism>
<dbReference type="EMBL" id="CP064931">
    <property type="protein sequence ID" value="QPK10935.1"/>
    <property type="molecule type" value="Genomic_DNA"/>
</dbReference>
<evidence type="ECO:0000313" key="1">
    <source>
        <dbReference type="EMBL" id="QPK10935.1"/>
    </source>
</evidence>
<dbReference type="AlphaFoldDB" id="A0A7X6F560"/>
<evidence type="ECO:0000313" key="2">
    <source>
        <dbReference type="Proteomes" id="UP000540266"/>
    </source>
</evidence>
<dbReference type="RefSeq" id="WP_167860781.1">
    <property type="nucleotide sequence ID" value="NZ_CP064931.1"/>
</dbReference>
<proteinExistence type="predicted"/>
<name>A0A7X6F560_9HYPH</name>
<protein>
    <submittedName>
        <fullName evidence="1">Uncharacterized protein</fullName>
    </submittedName>
</protein>
<reference evidence="1 2" key="1">
    <citation type="submission" date="2020-11" db="EMBL/GenBank/DDBJ databases">
        <title>Indigenous Rhizobia Nodulating Common beans in Western Kenya.</title>
        <authorList>
            <person name="Wekesa C.S."/>
            <person name="Oelmueller R."/>
            <person name="Furch A.C."/>
        </authorList>
    </citation>
    <scope>NUCLEOTIDE SEQUENCE [LARGE SCALE GENOMIC DNA]</scope>
    <source>
        <strain evidence="2">BS3</strain>
    </source>
</reference>
<gene>
    <name evidence="1" type="ORF">HER27_010545</name>
</gene>
<accession>A0A7X6F560</accession>
<dbReference type="Proteomes" id="UP000540266">
    <property type="component" value="Chromosome"/>
</dbReference>
<sequence length="125" mass="13854">MTDTTSNHAESASQSVPFVVEDPFEVLVEKATEEFDVSFDQGDLWRYVATYPETGARRDVVLSGPEGEDGWTLTINRYRGEGTQFICDDAEWSGGLKIGVGRQFSYEGAVRFAVRWLSTGAISTM</sequence>